<feature type="transmembrane region" description="Helical" evidence="1">
    <location>
        <begin position="23"/>
        <end position="41"/>
    </location>
</feature>
<sequence>MTTDAAPATPDAVGRGWTASARVLHALLALAALTGVALEVSRALAFEPTTDLSGTERLVRLFSYFTIQSNLLVLVASALLALRPARAGRVMAVLHLDALLCIAVTGVVYHAVLADAGADLTPSGDLANFLLHTVSPIGTWVVWLLVGPRPRFRTATVAWSVVYPLGWIAYTFVRGGITGWYPYPFLDAGALGLAAAARNTALVAVGFLVLALLVRLLERVLPATPGPTGRGPSDPRGRGRG</sequence>
<dbReference type="NCBIfam" id="NF038065">
    <property type="entry name" value="Pr6Pr"/>
    <property type="match status" value="1"/>
</dbReference>
<dbReference type="OrthoDB" id="9809977at2"/>
<dbReference type="InterPro" id="IPR049713">
    <property type="entry name" value="Pr6Pr-like"/>
</dbReference>
<keyword evidence="1" id="KW-0472">Membrane</keyword>
<accession>A0A3M2JW01</accession>
<keyword evidence="1" id="KW-0812">Transmembrane</keyword>
<reference evidence="2 3" key="1">
    <citation type="submission" date="2018-10" db="EMBL/GenBank/DDBJ databases">
        <title>Isolation, diversity and antifungal activity of actinobacteria from wheat.</title>
        <authorList>
            <person name="Han C."/>
        </authorList>
    </citation>
    <scope>NUCLEOTIDE SEQUENCE [LARGE SCALE GENOMIC DNA]</scope>
    <source>
        <strain evidence="2 3">NEAU-YY56</strain>
    </source>
</reference>
<proteinExistence type="predicted"/>
<keyword evidence="1" id="KW-1133">Transmembrane helix</keyword>
<dbReference type="Proteomes" id="UP000269289">
    <property type="component" value="Unassembled WGS sequence"/>
</dbReference>
<organism evidence="2 3">
    <name type="scientific">Cellulomonas triticagri</name>
    <dbReference type="NCBI Taxonomy" id="2483352"/>
    <lineage>
        <taxon>Bacteria</taxon>
        <taxon>Bacillati</taxon>
        <taxon>Actinomycetota</taxon>
        <taxon>Actinomycetes</taxon>
        <taxon>Micrococcales</taxon>
        <taxon>Cellulomonadaceae</taxon>
        <taxon>Cellulomonas</taxon>
    </lineage>
</organism>
<keyword evidence="3" id="KW-1185">Reference proteome</keyword>
<dbReference type="EMBL" id="RFFI01000003">
    <property type="protein sequence ID" value="RMI14238.1"/>
    <property type="molecule type" value="Genomic_DNA"/>
</dbReference>
<evidence type="ECO:0008006" key="4">
    <source>
        <dbReference type="Google" id="ProtNLM"/>
    </source>
</evidence>
<feature type="transmembrane region" description="Helical" evidence="1">
    <location>
        <begin position="158"/>
        <end position="177"/>
    </location>
</feature>
<dbReference type="AlphaFoldDB" id="A0A3M2JW01"/>
<gene>
    <name evidence="2" type="ORF">EBM89_01165</name>
</gene>
<evidence type="ECO:0000313" key="3">
    <source>
        <dbReference type="Proteomes" id="UP000269289"/>
    </source>
</evidence>
<feature type="transmembrane region" description="Helical" evidence="1">
    <location>
        <begin position="189"/>
        <end position="214"/>
    </location>
</feature>
<protein>
    <recommendedName>
        <fullName evidence="4">F420-dependent oxidoreductase</fullName>
    </recommendedName>
</protein>
<evidence type="ECO:0000313" key="2">
    <source>
        <dbReference type="EMBL" id="RMI14238.1"/>
    </source>
</evidence>
<evidence type="ECO:0000256" key="1">
    <source>
        <dbReference type="SAM" id="Phobius"/>
    </source>
</evidence>
<feature type="transmembrane region" description="Helical" evidence="1">
    <location>
        <begin position="94"/>
        <end position="114"/>
    </location>
</feature>
<feature type="transmembrane region" description="Helical" evidence="1">
    <location>
        <begin position="61"/>
        <end position="82"/>
    </location>
</feature>
<feature type="transmembrane region" description="Helical" evidence="1">
    <location>
        <begin position="126"/>
        <end position="146"/>
    </location>
</feature>
<comment type="caution">
    <text evidence="2">The sequence shown here is derived from an EMBL/GenBank/DDBJ whole genome shotgun (WGS) entry which is preliminary data.</text>
</comment>
<dbReference type="RefSeq" id="WP_122147630.1">
    <property type="nucleotide sequence ID" value="NZ_RFFI01000003.1"/>
</dbReference>
<name>A0A3M2JW01_9CELL</name>